<reference evidence="2" key="1">
    <citation type="journal article" date="2020" name="Stud. Mycol.">
        <title>101 Dothideomycetes genomes: a test case for predicting lifestyles and emergence of pathogens.</title>
        <authorList>
            <person name="Haridas S."/>
            <person name="Albert R."/>
            <person name="Binder M."/>
            <person name="Bloem J."/>
            <person name="Labutti K."/>
            <person name="Salamov A."/>
            <person name="Andreopoulos B."/>
            <person name="Baker S."/>
            <person name="Barry K."/>
            <person name="Bills G."/>
            <person name="Bluhm B."/>
            <person name="Cannon C."/>
            <person name="Castanera R."/>
            <person name="Culley D."/>
            <person name="Daum C."/>
            <person name="Ezra D."/>
            <person name="Gonzalez J."/>
            <person name="Henrissat B."/>
            <person name="Kuo A."/>
            <person name="Liang C."/>
            <person name="Lipzen A."/>
            <person name="Lutzoni F."/>
            <person name="Magnuson J."/>
            <person name="Mondo S."/>
            <person name="Nolan M."/>
            <person name="Ohm R."/>
            <person name="Pangilinan J."/>
            <person name="Park H.-J."/>
            <person name="Ramirez L."/>
            <person name="Alfaro M."/>
            <person name="Sun H."/>
            <person name="Tritt A."/>
            <person name="Yoshinaga Y."/>
            <person name="Zwiers L.-H."/>
            <person name="Turgeon B."/>
            <person name="Goodwin S."/>
            <person name="Spatafora J."/>
            <person name="Crous P."/>
            <person name="Grigoriev I."/>
        </authorList>
    </citation>
    <scope>NUCLEOTIDE SEQUENCE</scope>
    <source>
        <strain evidence="2">CBS 675.92</strain>
    </source>
</reference>
<evidence type="ECO:0000313" key="2">
    <source>
        <dbReference type="EMBL" id="KAF1955559.1"/>
    </source>
</evidence>
<dbReference type="EMBL" id="ML976994">
    <property type="protein sequence ID" value="KAF1955559.1"/>
    <property type="molecule type" value="Genomic_DNA"/>
</dbReference>
<dbReference type="Proteomes" id="UP000800035">
    <property type="component" value="Unassembled WGS sequence"/>
</dbReference>
<evidence type="ECO:0000256" key="1">
    <source>
        <dbReference type="SAM" id="Coils"/>
    </source>
</evidence>
<organism evidence="2 3">
    <name type="scientific">Byssothecium circinans</name>
    <dbReference type="NCBI Taxonomy" id="147558"/>
    <lineage>
        <taxon>Eukaryota</taxon>
        <taxon>Fungi</taxon>
        <taxon>Dikarya</taxon>
        <taxon>Ascomycota</taxon>
        <taxon>Pezizomycotina</taxon>
        <taxon>Dothideomycetes</taxon>
        <taxon>Pleosporomycetidae</taxon>
        <taxon>Pleosporales</taxon>
        <taxon>Massarineae</taxon>
        <taxon>Massarinaceae</taxon>
        <taxon>Byssothecium</taxon>
    </lineage>
</organism>
<keyword evidence="3" id="KW-1185">Reference proteome</keyword>
<accession>A0A6A5TUW6</accession>
<dbReference type="OrthoDB" id="3559235at2759"/>
<proteinExistence type="predicted"/>
<name>A0A6A5TUW6_9PLEO</name>
<evidence type="ECO:0000313" key="3">
    <source>
        <dbReference type="Proteomes" id="UP000800035"/>
    </source>
</evidence>
<keyword evidence="1" id="KW-0175">Coiled coil</keyword>
<feature type="coiled-coil region" evidence="1">
    <location>
        <begin position="34"/>
        <end position="61"/>
    </location>
</feature>
<dbReference type="AlphaFoldDB" id="A0A6A5TUW6"/>
<sequence length="267" mass="29297">MSGLEVIGGTAAVSQLLGQAITIIQKIYDAREKVHGASNRLDGHEDQLENLLSTLRLVQDEAELQTPAIQEQIQVIVELGKELQGQLDAFAARLGQSKAKQYKHALTSGDRDEKRLEDLWTRLDRAKADLTARIVTAHVGLSGSMRAGFTAALAIVQRVDRNVQQVLAQRLSVAIQLEGRSTNGENIDRIPLTDQDVRALNLVDRVSWVDNEAFEDADMFNTNLVDRQVYAPTERLYKGNKAHGRSTVLQGNADAAGIAAILRAKRG</sequence>
<gene>
    <name evidence="2" type="ORF">CC80DRAFT_493040</name>
</gene>
<protein>
    <submittedName>
        <fullName evidence="2">Uncharacterized protein</fullName>
    </submittedName>
</protein>